<dbReference type="EMBL" id="KN838541">
    <property type="protein sequence ID" value="KIK08761.1"/>
    <property type="molecule type" value="Genomic_DNA"/>
</dbReference>
<reference evidence="2 3" key="1">
    <citation type="submission" date="2014-04" db="EMBL/GenBank/DDBJ databases">
        <authorList>
            <consortium name="DOE Joint Genome Institute"/>
            <person name="Kuo A."/>
            <person name="Kohler A."/>
            <person name="Nagy L.G."/>
            <person name="Floudas D."/>
            <person name="Copeland A."/>
            <person name="Barry K.W."/>
            <person name="Cichocki N."/>
            <person name="Veneault-Fourrey C."/>
            <person name="LaButti K."/>
            <person name="Lindquist E.A."/>
            <person name="Lipzen A."/>
            <person name="Lundell T."/>
            <person name="Morin E."/>
            <person name="Murat C."/>
            <person name="Sun H."/>
            <person name="Tunlid A."/>
            <person name="Henrissat B."/>
            <person name="Grigoriev I.V."/>
            <person name="Hibbett D.S."/>
            <person name="Martin F."/>
            <person name="Nordberg H.P."/>
            <person name="Cantor M.N."/>
            <person name="Hua S.X."/>
        </authorList>
    </citation>
    <scope>NUCLEOTIDE SEQUENCE [LARGE SCALE GENOMIC DNA]</scope>
    <source>
        <strain evidence="2 3">LaAM-08-1</strain>
    </source>
</reference>
<evidence type="ECO:0000313" key="2">
    <source>
        <dbReference type="EMBL" id="KIK08761.1"/>
    </source>
</evidence>
<sequence>MPLTRSTPQLQSKPRVAPWSSSRPAFKPEKRSTPRHSAHFASSPLKRRRSPFGTSHKSDHYDDSARNEMTLVNEQHQDADDPNLGKQETFDSDDNFFIWNEENTLFSDLMGDNARQPDDEELAALAESLQAPFQEEGKILKKEIADTFVPAVNHVKELYRVLEERVDTTFGQGIVLFNRACKQIEDAAIREQRQLEDAYRVNQKRIEDLFNQLEQEYTYRDQLWVNIEKVIDEIGSFMTAFLCR</sequence>
<feature type="compositionally biased region" description="Polar residues" evidence="1">
    <location>
        <begin position="1"/>
        <end position="12"/>
    </location>
</feature>
<evidence type="ECO:0000256" key="1">
    <source>
        <dbReference type="SAM" id="MobiDB-lite"/>
    </source>
</evidence>
<reference evidence="3" key="2">
    <citation type="submission" date="2015-01" db="EMBL/GenBank/DDBJ databases">
        <title>Evolutionary Origins and Diversification of the Mycorrhizal Mutualists.</title>
        <authorList>
            <consortium name="DOE Joint Genome Institute"/>
            <consortium name="Mycorrhizal Genomics Consortium"/>
            <person name="Kohler A."/>
            <person name="Kuo A."/>
            <person name="Nagy L.G."/>
            <person name="Floudas D."/>
            <person name="Copeland A."/>
            <person name="Barry K.W."/>
            <person name="Cichocki N."/>
            <person name="Veneault-Fourrey C."/>
            <person name="LaButti K."/>
            <person name="Lindquist E.A."/>
            <person name="Lipzen A."/>
            <person name="Lundell T."/>
            <person name="Morin E."/>
            <person name="Murat C."/>
            <person name="Riley R."/>
            <person name="Ohm R."/>
            <person name="Sun H."/>
            <person name="Tunlid A."/>
            <person name="Henrissat B."/>
            <person name="Grigoriev I.V."/>
            <person name="Hibbett D.S."/>
            <person name="Martin F."/>
        </authorList>
    </citation>
    <scope>NUCLEOTIDE SEQUENCE [LARGE SCALE GENOMIC DNA]</scope>
    <source>
        <strain evidence="3">LaAM-08-1</strain>
    </source>
</reference>
<name>A0A0C9XUR7_9AGAR</name>
<protein>
    <submittedName>
        <fullName evidence="2">Unplaced genomic scaffold K443scaffold_6, whole genome shotgun sequence</fullName>
    </submittedName>
</protein>
<proteinExistence type="predicted"/>
<dbReference type="HOGENOM" id="CLU_1138157_0_0_1"/>
<keyword evidence="3" id="KW-1185">Reference proteome</keyword>
<dbReference type="Proteomes" id="UP000054477">
    <property type="component" value="Unassembled WGS sequence"/>
</dbReference>
<accession>A0A0C9XUR7</accession>
<evidence type="ECO:0000313" key="3">
    <source>
        <dbReference type="Proteomes" id="UP000054477"/>
    </source>
</evidence>
<gene>
    <name evidence="2" type="ORF">K443DRAFT_658748</name>
</gene>
<dbReference type="AlphaFoldDB" id="A0A0C9XUR7"/>
<feature type="region of interest" description="Disordered" evidence="1">
    <location>
        <begin position="1"/>
        <end position="62"/>
    </location>
</feature>
<organism evidence="2 3">
    <name type="scientific">Laccaria amethystina LaAM-08-1</name>
    <dbReference type="NCBI Taxonomy" id="1095629"/>
    <lineage>
        <taxon>Eukaryota</taxon>
        <taxon>Fungi</taxon>
        <taxon>Dikarya</taxon>
        <taxon>Basidiomycota</taxon>
        <taxon>Agaricomycotina</taxon>
        <taxon>Agaricomycetes</taxon>
        <taxon>Agaricomycetidae</taxon>
        <taxon>Agaricales</taxon>
        <taxon>Agaricineae</taxon>
        <taxon>Hydnangiaceae</taxon>
        <taxon>Laccaria</taxon>
    </lineage>
</organism>
<dbReference type="OrthoDB" id="2678231at2759"/>